<protein>
    <recommendedName>
        <fullName evidence="3">Bacterio-opsin activator</fullName>
    </recommendedName>
</protein>
<dbReference type="SUPFAM" id="SSF52540">
    <property type="entry name" value="P-loop containing nucleoside triphosphate hydrolases"/>
    <property type="match status" value="1"/>
</dbReference>
<dbReference type="GO" id="GO:0043531">
    <property type="term" value="F:ADP binding"/>
    <property type="evidence" value="ECO:0007669"/>
    <property type="project" value="InterPro"/>
</dbReference>
<dbReference type="Proteomes" id="UP000683139">
    <property type="component" value="Unassembled WGS sequence"/>
</dbReference>
<accession>A0A919YU32</accession>
<dbReference type="InterPro" id="IPR027417">
    <property type="entry name" value="P-loop_NTPase"/>
</dbReference>
<gene>
    <name evidence="1" type="ORF">J40TS1_51220</name>
</gene>
<reference evidence="1" key="1">
    <citation type="submission" date="2021-03" db="EMBL/GenBank/DDBJ databases">
        <title>Antimicrobial resistance genes in bacteria isolated from Japanese honey, and their potential for conferring macrolide and lincosamide resistance in the American foulbrood pathogen Paenibacillus larvae.</title>
        <authorList>
            <person name="Okamoto M."/>
            <person name="Kumagai M."/>
            <person name="Kanamori H."/>
            <person name="Takamatsu D."/>
        </authorList>
    </citation>
    <scope>NUCLEOTIDE SEQUENCE</scope>
    <source>
        <strain evidence="1">J40TS1</strain>
    </source>
</reference>
<evidence type="ECO:0000313" key="2">
    <source>
        <dbReference type="Proteomes" id="UP000683139"/>
    </source>
</evidence>
<comment type="caution">
    <text evidence="1">The sequence shown here is derived from an EMBL/GenBank/DDBJ whole genome shotgun (WGS) entry which is preliminary data.</text>
</comment>
<proteinExistence type="predicted"/>
<evidence type="ECO:0000313" key="1">
    <source>
        <dbReference type="EMBL" id="GIP19480.1"/>
    </source>
</evidence>
<dbReference type="RefSeq" id="WP_213520258.1">
    <property type="nucleotide sequence ID" value="NZ_BOSE01000015.1"/>
</dbReference>
<evidence type="ECO:0008006" key="3">
    <source>
        <dbReference type="Google" id="ProtNLM"/>
    </source>
</evidence>
<name>A0A919YU32_9BACL</name>
<dbReference type="Gene3D" id="3.40.50.300">
    <property type="entry name" value="P-loop containing nucleotide triphosphate hydrolases"/>
    <property type="match status" value="1"/>
</dbReference>
<organism evidence="1 2">
    <name type="scientific">Paenibacillus montaniterrae</name>
    <dbReference type="NCBI Taxonomy" id="429341"/>
    <lineage>
        <taxon>Bacteria</taxon>
        <taxon>Bacillati</taxon>
        <taxon>Bacillota</taxon>
        <taxon>Bacilli</taxon>
        <taxon>Bacillales</taxon>
        <taxon>Paenibacillaceae</taxon>
        <taxon>Paenibacillus</taxon>
    </lineage>
</organism>
<dbReference type="AlphaFoldDB" id="A0A919YU32"/>
<dbReference type="EMBL" id="BOSE01000015">
    <property type="protein sequence ID" value="GIP19480.1"/>
    <property type="molecule type" value="Genomic_DNA"/>
</dbReference>
<sequence length="695" mass="78641">MDSNLRQRVIGFEREMEGLANWLADSDARTTIFSISGIGGIGKTTLLLEMAQTARLSSARTLWLDGQSSLTTSGAFLASLEMSLATEYGKMREQEVALLSHILSELSLQQTVLFIDNCEHIDRLEGWLLSSFLPQLKSASVLMVCASRNGLPLKWQTNPHWRSRILRFPLQLFQRAEAYAYLADSGLPAELQKDIAERTEGHPLTLALAVDMMQSEQGEGRNVWREIPAILSAEFLREAASPAIYNALTVLSLLPAADEQKLNALLDAPLNAAEYKRLAELSCVRVTQHGVILHHVVARLLRDDFALRTPEAFQLTRHKVFNLLAEQFRSADKQIQMRLAAHALELYREFLPSTHAYANFSLALKPGKQQPFQQEDLLALQSFLQASLRKADWQSELVNPTEYSALLEDIAHHFPEGLFIVRDDEGVPLAFCAGVWLHAASMPLLERYAPGCVEILEEEGTALRQLSPESADTIFVLLSAVHSEHSLYRPEELGALLMQQWLIHMTSGLRGKLASADPQLNSLLSILGFRECGKITDSISSDLTLWELDFRQATFDKWVHRIIWQTEAAAAQEPMLQQENETSLIARIERNEMKQILERLFDRAKLEQLPVMQRLNWNGTQMSQAIQQLLADDTPAHPLTQFEKQLLLESYVRRDRNKNQLAADFHMSRATFYRHTRSAEQHLAYVLNEMIKSKS</sequence>
<keyword evidence="2" id="KW-1185">Reference proteome</keyword>